<dbReference type="EMBL" id="RJVO01000006">
    <property type="protein sequence ID" value="ROH88680.1"/>
    <property type="molecule type" value="Genomic_DNA"/>
</dbReference>
<evidence type="ECO:0000256" key="1">
    <source>
        <dbReference type="SAM" id="SignalP"/>
    </source>
</evidence>
<sequence length="319" mass="33680">MTRSISGLLASALLAFPLFSAATDGGSSILVLDASGSMWGQIGGRPKVEIARQAVATMLKTWPAGQSLGLIAYGHRRKGDCADIELIQSPQPMNAAVFLQRVDGLQVKGMTPITASVRLAAEQLKSTERKATVILVSDGEETCKADPCALGKELEASGVDFTAHVIGFDLPEGPARQQLQCLASSTGGQFLEARNAGELNRALEAVSAGKPVAVKTAEQWIPGHALEWSTGEQIDGVSAESGARVIEFAVDRTAQDCQAQCLADTSCAGWHYEPTGSFFIDYPRCHLQGYGAPMTLRPEGEGWVAGVKAGVKLIRVPTD</sequence>
<proteinExistence type="predicted"/>
<evidence type="ECO:0000313" key="3">
    <source>
        <dbReference type="EMBL" id="ROH88680.1"/>
    </source>
</evidence>
<dbReference type="RefSeq" id="WP_123212302.1">
    <property type="nucleotide sequence ID" value="NZ_RJVO01000006.1"/>
</dbReference>
<dbReference type="SUPFAM" id="SSF53300">
    <property type="entry name" value="vWA-like"/>
    <property type="match status" value="1"/>
</dbReference>
<protein>
    <submittedName>
        <fullName evidence="3">VWA domain-containing protein</fullName>
    </submittedName>
</protein>
<dbReference type="InParanoid" id="A0A3N0V7B5"/>
<evidence type="ECO:0000259" key="2">
    <source>
        <dbReference type="PROSITE" id="PS50234"/>
    </source>
</evidence>
<dbReference type="InterPro" id="IPR036465">
    <property type="entry name" value="vWFA_dom_sf"/>
</dbReference>
<dbReference type="CDD" id="cd00198">
    <property type="entry name" value="vWFA"/>
    <property type="match status" value="1"/>
</dbReference>
<dbReference type="Pfam" id="PF13519">
    <property type="entry name" value="VWA_2"/>
    <property type="match status" value="1"/>
</dbReference>
<dbReference type="Gene3D" id="3.40.50.410">
    <property type="entry name" value="von Willebrand factor, type A domain"/>
    <property type="match status" value="1"/>
</dbReference>
<accession>A0A3N0V7B5</accession>
<reference evidence="3 4" key="1">
    <citation type="submission" date="2018-10" db="EMBL/GenBank/DDBJ databases">
        <authorList>
            <person name="Chen W.-M."/>
        </authorList>
    </citation>
    <scope>NUCLEOTIDE SEQUENCE [LARGE SCALE GENOMIC DNA]</scope>
    <source>
        <strain evidence="3 4">THS-13</strain>
    </source>
</reference>
<feature type="signal peptide" evidence="1">
    <location>
        <begin position="1"/>
        <end position="22"/>
    </location>
</feature>
<dbReference type="InterPro" id="IPR002035">
    <property type="entry name" value="VWF_A"/>
</dbReference>
<dbReference type="PROSITE" id="PS50234">
    <property type="entry name" value="VWFA"/>
    <property type="match status" value="1"/>
</dbReference>
<dbReference type="SMART" id="SM00327">
    <property type="entry name" value="VWA"/>
    <property type="match status" value="1"/>
</dbReference>
<evidence type="ECO:0000313" key="4">
    <source>
        <dbReference type="Proteomes" id="UP000282106"/>
    </source>
</evidence>
<organism evidence="3 4">
    <name type="scientific">Stagnimonas aquatica</name>
    <dbReference type="NCBI Taxonomy" id="2689987"/>
    <lineage>
        <taxon>Bacteria</taxon>
        <taxon>Pseudomonadati</taxon>
        <taxon>Pseudomonadota</taxon>
        <taxon>Gammaproteobacteria</taxon>
        <taxon>Nevskiales</taxon>
        <taxon>Nevskiaceae</taxon>
        <taxon>Stagnimonas</taxon>
    </lineage>
</organism>
<feature type="domain" description="VWFA" evidence="2">
    <location>
        <begin position="27"/>
        <end position="206"/>
    </location>
</feature>
<name>A0A3N0V7B5_9GAMM</name>
<dbReference type="Gene3D" id="3.50.4.10">
    <property type="entry name" value="Hepatocyte Growth Factor"/>
    <property type="match status" value="1"/>
</dbReference>
<keyword evidence="4" id="KW-1185">Reference proteome</keyword>
<keyword evidence="1" id="KW-0732">Signal</keyword>
<comment type="caution">
    <text evidence="3">The sequence shown here is derived from an EMBL/GenBank/DDBJ whole genome shotgun (WGS) entry which is preliminary data.</text>
</comment>
<feature type="chain" id="PRO_5018077824" evidence="1">
    <location>
        <begin position="23"/>
        <end position="319"/>
    </location>
</feature>
<dbReference type="Proteomes" id="UP000282106">
    <property type="component" value="Unassembled WGS sequence"/>
</dbReference>
<gene>
    <name evidence="3" type="ORF">ED208_12745</name>
</gene>
<dbReference type="AlphaFoldDB" id="A0A3N0V7B5"/>